<proteinExistence type="predicted"/>
<dbReference type="OrthoDB" id="3732467at2"/>
<dbReference type="InterPro" id="IPR008822">
    <property type="entry name" value="Endonuclease_RusA-like"/>
</dbReference>
<accession>A0A367FCH3</accession>
<gene>
    <name evidence="1" type="ORF">DQ384_26250</name>
</gene>
<evidence type="ECO:0000313" key="2">
    <source>
        <dbReference type="Proteomes" id="UP000253094"/>
    </source>
</evidence>
<protein>
    <submittedName>
        <fullName evidence="1">RusA family crossover junction endodeoxyribonuclease</fullName>
    </submittedName>
</protein>
<dbReference type="Pfam" id="PF05866">
    <property type="entry name" value="RusA"/>
    <property type="match status" value="1"/>
</dbReference>
<dbReference type="Gene3D" id="3.30.1330.70">
    <property type="entry name" value="Holliday junction resolvase RusA"/>
    <property type="match status" value="1"/>
</dbReference>
<evidence type="ECO:0000313" key="1">
    <source>
        <dbReference type="EMBL" id="RCG27387.1"/>
    </source>
</evidence>
<organism evidence="1 2">
    <name type="scientific">Sphaerisporangium album</name>
    <dbReference type="NCBI Taxonomy" id="509200"/>
    <lineage>
        <taxon>Bacteria</taxon>
        <taxon>Bacillati</taxon>
        <taxon>Actinomycetota</taxon>
        <taxon>Actinomycetes</taxon>
        <taxon>Streptosporangiales</taxon>
        <taxon>Streptosporangiaceae</taxon>
        <taxon>Sphaerisporangium</taxon>
    </lineage>
</organism>
<comment type="caution">
    <text evidence="1">The sequence shown here is derived from an EMBL/GenBank/DDBJ whole genome shotgun (WGS) entry which is preliminary data.</text>
</comment>
<dbReference type="EMBL" id="QOIL01000016">
    <property type="protein sequence ID" value="RCG27387.1"/>
    <property type="molecule type" value="Genomic_DNA"/>
</dbReference>
<reference evidence="1 2" key="1">
    <citation type="submission" date="2018-06" db="EMBL/GenBank/DDBJ databases">
        <title>Sphaerisporangium craniellae sp. nov., isolated from a marine sponge in the South China Sea.</title>
        <authorList>
            <person name="Li L."/>
        </authorList>
    </citation>
    <scope>NUCLEOTIDE SEQUENCE [LARGE SCALE GENOMIC DNA]</scope>
    <source>
        <strain evidence="1 2">CCTCC AA 208026</strain>
    </source>
</reference>
<sequence>MENLAEEVEEIFARRPHISADHAARQAPAITITVYGTPGPQGSKHATLHKQSRRVVTMESSKKVKPWRQDVKQAALEAMGKGEPLDGPLAVEMVFTLRDKPASRPTWWPTSARWSRLLWWRPAGAPDLSKLIRSTEDALTEARAWRDDARVVEYRRAAKVFVGQPGEPDALRAPGAVIRVWPLPVEAVSR</sequence>
<dbReference type="SUPFAM" id="SSF103084">
    <property type="entry name" value="Holliday junction resolvase RusA"/>
    <property type="match status" value="1"/>
</dbReference>
<dbReference type="GO" id="GO:0006310">
    <property type="term" value="P:DNA recombination"/>
    <property type="evidence" value="ECO:0007669"/>
    <property type="project" value="InterPro"/>
</dbReference>
<dbReference type="GO" id="GO:0000287">
    <property type="term" value="F:magnesium ion binding"/>
    <property type="evidence" value="ECO:0007669"/>
    <property type="project" value="InterPro"/>
</dbReference>
<name>A0A367FCH3_9ACTN</name>
<dbReference type="GO" id="GO:0006281">
    <property type="term" value="P:DNA repair"/>
    <property type="evidence" value="ECO:0007669"/>
    <property type="project" value="InterPro"/>
</dbReference>
<keyword evidence="2" id="KW-1185">Reference proteome</keyword>
<dbReference type="AlphaFoldDB" id="A0A367FCH3"/>
<dbReference type="InterPro" id="IPR036614">
    <property type="entry name" value="RusA-like_sf"/>
</dbReference>
<dbReference type="Proteomes" id="UP000253094">
    <property type="component" value="Unassembled WGS sequence"/>
</dbReference>